<dbReference type="Gene3D" id="1.25.40.290">
    <property type="entry name" value="ARM repeat domains"/>
    <property type="match status" value="1"/>
</dbReference>
<dbReference type="Gene3D" id="1.20.1660.10">
    <property type="entry name" value="Hypothetical protein (EF3068)"/>
    <property type="match status" value="1"/>
</dbReference>
<gene>
    <name evidence="1" type="ORF">ACFQ41_03560</name>
</gene>
<dbReference type="Pfam" id="PF08713">
    <property type="entry name" value="DNA_alkylation"/>
    <property type="match status" value="1"/>
</dbReference>
<proteinExistence type="predicted"/>
<dbReference type="RefSeq" id="WP_204117765.1">
    <property type="nucleotide sequence ID" value="NZ_BOLV01000001.1"/>
</dbReference>
<dbReference type="InterPro" id="IPR014825">
    <property type="entry name" value="DNA_alkylation"/>
</dbReference>
<evidence type="ECO:0000313" key="1">
    <source>
        <dbReference type="EMBL" id="MFD1398383.1"/>
    </source>
</evidence>
<dbReference type="SUPFAM" id="SSF48371">
    <property type="entry name" value="ARM repeat"/>
    <property type="match status" value="1"/>
</dbReference>
<comment type="caution">
    <text evidence="1">The sequence shown here is derived from an EMBL/GenBank/DDBJ whole genome shotgun (WGS) entry which is preliminary data.</text>
</comment>
<reference evidence="2" key="1">
    <citation type="journal article" date="2019" name="Int. J. Syst. Evol. Microbiol.">
        <title>The Global Catalogue of Microorganisms (GCM) 10K type strain sequencing project: providing services to taxonomists for standard genome sequencing and annotation.</title>
        <authorList>
            <consortium name="The Broad Institute Genomics Platform"/>
            <consortium name="The Broad Institute Genome Sequencing Center for Infectious Disease"/>
            <person name="Wu L."/>
            <person name="Ma J."/>
        </authorList>
    </citation>
    <scope>NUCLEOTIDE SEQUENCE [LARGE SCALE GENOMIC DNA]</scope>
    <source>
        <strain evidence="2">CCM 9110</strain>
    </source>
</reference>
<sequence length="233" mass="26602">MTLAFTLAGESQNAAPMAAYMKNRFVFLGVKMPARTAQAAPLLKQSLTTPWPEVLAWIHELYARPEREYQYVAIALAQRNVKRLTLTELQALKPLVTQKAWWDSVDAWRKVNGTFVDRQPSTKQTVFDWFESSADFWDRRVAITLQLMSKSATDRRLLTAAIARDRETDEFFIQKAIGWALRQYSKTDSAWVAAFIEQNQLSALATREAAKYLTTAGLPSTRKLPILKTIDRE</sequence>
<dbReference type="PANTHER" id="PTHR34070">
    <property type="entry name" value="ARMADILLO-TYPE FOLD"/>
    <property type="match status" value="1"/>
</dbReference>
<dbReference type="InterPro" id="IPR016024">
    <property type="entry name" value="ARM-type_fold"/>
</dbReference>
<keyword evidence="2" id="KW-1185">Reference proteome</keyword>
<organism evidence="1 2">
    <name type="scientific">Lacticaseibacillus suilingensis</name>
    <dbReference type="NCBI Taxonomy" id="2799577"/>
    <lineage>
        <taxon>Bacteria</taxon>
        <taxon>Bacillati</taxon>
        <taxon>Bacillota</taxon>
        <taxon>Bacilli</taxon>
        <taxon>Lactobacillales</taxon>
        <taxon>Lactobacillaceae</taxon>
        <taxon>Lacticaseibacillus</taxon>
    </lineage>
</organism>
<dbReference type="PANTHER" id="PTHR34070:SF1">
    <property type="entry name" value="DNA ALKYLATION REPAIR PROTEIN"/>
    <property type="match status" value="1"/>
</dbReference>
<dbReference type="Proteomes" id="UP001597199">
    <property type="component" value="Unassembled WGS sequence"/>
</dbReference>
<protein>
    <submittedName>
        <fullName evidence="1">DNA alkylation repair protein</fullName>
    </submittedName>
</protein>
<accession>A0ABW4BES0</accession>
<dbReference type="CDD" id="cd07064">
    <property type="entry name" value="AlkD_like_1"/>
    <property type="match status" value="1"/>
</dbReference>
<name>A0ABW4BES0_9LACO</name>
<evidence type="ECO:0000313" key="2">
    <source>
        <dbReference type="Proteomes" id="UP001597199"/>
    </source>
</evidence>
<dbReference type="EMBL" id="JBHTOA010000016">
    <property type="protein sequence ID" value="MFD1398383.1"/>
    <property type="molecule type" value="Genomic_DNA"/>
</dbReference>